<protein>
    <recommendedName>
        <fullName evidence="1">RNA-directed DNA polymerase</fullName>
        <ecNumber evidence="1">2.7.7.49</ecNumber>
    </recommendedName>
</protein>
<organism evidence="3 4">
    <name type="scientific">Equus caballus</name>
    <name type="common">Horse</name>
    <dbReference type="NCBI Taxonomy" id="9796"/>
    <lineage>
        <taxon>Eukaryota</taxon>
        <taxon>Metazoa</taxon>
        <taxon>Chordata</taxon>
        <taxon>Craniata</taxon>
        <taxon>Vertebrata</taxon>
        <taxon>Euteleostomi</taxon>
        <taxon>Mammalia</taxon>
        <taxon>Eutheria</taxon>
        <taxon>Laurasiatheria</taxon>
        <taxon>Perissodactyla</taxon>
        <taxon>Equidae</taxon>
        <taxon>Equus</taxon>
    </lineage>
</organism>
<dbReference type="Pfam" id="PF00078">
    <property type="entry name" value="RVT_1"/>
    <property type="match status" value="1"/>
</dbReference>
<dbReference type="GeneTree" id="ENSGT01150000286946"/>
<evidence type="ECO:0000313" key="4">
    <source>
        <dbReference type="Proteomes" id="UP000002281"/>
    </source>
</evidence>
<dbReference type="Ensembl" id="ENSECAT00000080338.1">
    <property type="protein sequence ID" value="ENSECAP00000071604.1"/>
    <property type="gene ID" value="ENSECAG00000043883.1"/>
</dbReference>
<evidence type="ECO:0000259" key="2">
    <source>
        <dbReference type="PROSITE" id="PS50878"/>
    </source>
</evidence>
<dbReference type="Proteomes" id="UP000002281">
    <property type="component" value="Chromosome 10"/>
</dbReference>
<sequence>MNIDAKILNKILANRIQQYIKKIIHHDQVGFIPGTQGWFNIRKSINVIHYINKVRNKSHMIISIDAEKAFDKMQHPFMIKTLNKIGMEGKYLNIIKTIYDKPTANIILNGQKLKPIPLRTGTRQGCPLSPLLFNIVLEVLARAIRQEKEIKGIQIGNEEAKLSLFADNMILYIENPKESLGKLLETINSYSKVAGYKINIHKSVAFLYTNNELTEKELKNSIPFTIA</sequence>
<dbReference type="InterPro" id="IPR043502">
    <property type="entry name" value="DNA/RNA_pol_sf"/>
</dbReference>
<evidence type="ECO:0000256" key="1">
    <source>
        <dbReference type="ARBA" id="ARBA00012493"/>
    </source>
</evidence>
<dbReference type="SUPFAM" id="SSF56672">
    <property type="entry name" value="DNA/RNA polymerases"/>
    <property type="match status" value="1"/>
</dbReference>
<name>A0A9L0SBR4_HORSE</name>
<dbReference type="EC" id="2.7.7.49" evidence="1"/>
<reference evidence="3" key="3">
    <citation type="submission" date="2025-09" db="UniProtKB">
        <authorList>
            <consortium name="Ensembl"/>
        </authorList>
    </citation>
    <scope>IDENTIFICATION</scope>
    <source>
        <strain evidence="3">Thoroughbred</strain>
    </source>
</reference>
<dbReference type="AlphaFoldDB" id="A0A9L0SBR4"/>
<dbReference type="GO" id="GO:0003964">
    <property type="term" value="F:RNA-directed DNA polymerase activity"/>
    <property type="evidence" value="ECO:0007669"/>
    <property type="project" value="UniProtKB-EC"/>
</dbReference>
<accession>A0A9L0SBR4</accession>
<dbReference type="CDD" id="cd01650">
    <property type="entry name" value="RT_nLTR_like"/>
    <property type="match status" value="1"/>
</dbReference>
<dbReference type="InterPro" id="IPR000477">
    <property type="entry name" value="RT_dom"/>
</dbReference>
<reference evidence="3 4" key="1">
    <citation type="journal article" date="2009" name="Science">
        <title>Genome sequence, comparative analysis, and population genetics of the domestic horse.</title>
        <authorList>
            <consortium name="Broad Institute Genome Sequencing Platform"/>
            <consortium name="Broad Institute Whole Genome Assembly Team"/>
            <person name="Wade C.M."/>
            <person name="Giulotto E."/>
            <person name="Sigurdsson S."/>
            <person name="Zoli M."/>
            <person name="Gnerre S."/>
            <person name="Imsland F."/>
            <person name="Lear T.L."/>
            <person name="Adelson D.L."/>
            <person name="Bailey E."/>
            <person name="Bellone R.R."/>
            <person name="Bloecker H."/>
            <person name="Distl O."/>
            <person name="Edgar R.C."/>
            <person name="Garber M."/>
            <person name="Leeb T."/>
            <person name="Mauceli E."/>
            <person name="MacLeod J.N."/>
            <person name="Penedo M.C.T."/>
            <person name="Raison J.M."/>
            <person name="Sharpe T."/>
            <person name="Vogel J."/>
            <person name="Andersson L."/>
            <person name="Antczak D.F."/>
            <person name="Biagi T."/>
            <person name="Binns M.M."/>
            <person name="Chowdhary B.P."/>
            <person name="Coleman S.J."/>
            <person name="Della Valle G."/>
            <person name="Fryc S."/>
            <person name="Guerin G."/>
            <person name="Hasegawa T."/>
            <person name="Hill E.W."/>
            <person name="Jurka J."/>
            <person name="Kiialainen A."/>
            <person name="Lindgren G."/>
            <person name="Liu J."/>
            <person name="Magnani E."/>
            <person name="Mickelson J.R."/>
            <person name="Murray J."/>
            <person name="Nergadze S.G."/>
            <person name="Onofrio R."/>
            <person name="Pedroni S."/>
            <person name="Piras M.F."/>
            <person name="Raudsepp T."/>
            <person name="Rocchi M."/>
            <person name="Roeed K.H."/>
            <person name="Ryder O.A."/>
            <person name="Searle S."/>
            <person name="Skow L."/>
            <person name="Swinburne J.E."/>
            <person name="Syvaenen A.C."/>
            <person name="Tozaki T."/>
            <person name="Valberg S.J."/>
            <person name="Vaudin M."/>
            <person name="White J.R."/>
            <person name="Zody M.C."/>
            <person name="Lander E.S."/>
            <person name="Lindblad-Toh K."/>
        </authorList>
    </citation>
    <scope>NUCLEOTIDE SEQUENCE [LARGE SCALE GENOMIC DNA]</scope>
    <source>
        <strain evidence="3 4">Thoroughbred</strain>
    </source>
</reference>
<dbReference type="PANTHER" id="PTHR19446">
    <property type="entry name" value="REVERSE TRANSCRIPTASES"/>
    <property type="match status" value="1"/>
</dbReference>
<evidence type="ECO:0000313" key="3">
    <source>
        <dbReference type="Ensembl" id="ENSECAP00000071604.1"/>
    </source>
</evidence>
<dbReference type="PROSITE" id="PS50878">
    <property type="entry name" value="RT_POL"/>
    <property type="match status" value="1"/>
</dbReference>
<feature type="domain" description="Reverse transcriptase" evidence="2">
    <location>
        <begin position="1"/>
        <end position="226"/>
    </location>
</feature>
<reference evidence="3" key="2">
    <citation type="submission" date="2025-08" db="UniProtKB">
        <authorList>
            <consortium name="Ensembl"/>
        </authorList>
    </citation>
    <scope>IDENTIFICATION</scope>
    <source>
        <strain evidence="3">Thoroughbred</strain>
    </source>
</reference>
<keyword evidence="4" id="KW-1185">Reference proteome</keyword>
<proteinExistence type="predicted"/>